<dbReference type="InterPro" id="IPR022780">
    <property type="entry name" value="Dynein_light_int_chain"/>
</dbReference>
<evidence type="ECO:0000313" key="17">
    <source>
        <dbReference type="Proteomes" id="UP000054558"/>
    </source>
</evidence>
<dbReference type="GO" id="GO:0005930">
    <property type="term" value="C:axoneme"/>
    <property type="evidence" value="ECO:0000318"/>
    <property type="project" value="GO_Central"/>
</dbReference>
<evidence type="ECO:0000256" key="8">
    <source>
        <dbReference type="ARBA" id="ARBA00022701"/>
    </source>
</evidence>
<keyword evidence="14" id="KW-0966">Cell projection</keyword>
<keyword evidence="13" id="KW-0206">Cytoskeleton</keyword>
<dbReference type="GO" id="GO:0035735">
    <property type="term" value="P:intraciliary transport involved in cilium assembly"/>
    <property type="evidence" value="ECO:0000318"/>
    <property type="project" value="GO_Central"/>
</dbReference>
<dbReference type="GO" id="GO:0005868">
    <property type="term" value="C:cytoplasmic dynein complex"/>
    <property type="evidence" value="ECO:0000318"/>
    <property type="project" value="GO_Central"/>
</dbReference>
<dbReference type="GO" id="GO:0005874">
    <property type="term" value="C:microtubule"/>
    <property type="evidence" value="ECO:0007669"/>
    <property type="project" value="UniProtKB-KW"/>
</dbReference>
<evidence type="ECO:0000256" key="13">
    <source>
        <dbReference type="ARBA" id="ARBA00023212"/>
    </source>
</evidence>
<dbReference type="GO" id="GO:0045504">
    <property type="term" value="F:dynein heavy chain binding"/>
    <property type="evidence" value="ECO:0000318"/>
    <property type="project" value="GO_Central"/>
</dbReference>
<evidence type="ECO:0000256" key="6">
    <source>
        <dbReference type="ARBA" id="ARBA00022473"/>
    </source>
</evidence>
<keyword evidence="17" id="KW-1185">Reference proteome</keyword>
<evidence type="ECO:0000256" key="7">
    <source>
        <dbReference type="ARBA" id="ARBA00022490"/>
    </source>
</evidence>
<keyword evidence="7" id="KW-0963">Cytoplasm</keyword>
<feature type="region of interest" description="Disordered" evidence="15">
    <location>
        <begin position="363"/>
        <end position="386"/>
    </location>
</feature>
<keyword evidence="12" id="KW-0505">Motor protein</keyword>
<evidence type="ECO:0000256" key="2">
    <source>
        <dbReference type="ARBA" id="ARBA00004300"/>
    </source>
</evidence>
<dbReference type="STRING" id="105231.A0A1Y1I0A7"/>
<evidence type="ECO:0000313" key="16">
    <source>
        <dbReference type="EMBL" id="GAQ84345.1"/>
    </source>
</evidence>
<keyword evidence="11" id="KW-0969">Cilium</keyword>
<dbReference type="PANTHER" id="PTHR13236">
    <property type="entry name" value="DYNEIN 2 LIGHT INTERMEDIATE CHAIN, ISOFORM 2"/>
    <property type="match status" value="1"/>
</dbReference>
<dbReference type="Proteomes" id="UP000054558">
    <property type="component" value="Unassembled WGS sequence"/>
</dbReference>
<dbReference type="GO" id="GO:0035721">
    <property type="term" value="P:intraciliary retrograde transport"/>
    <property type="evidence" value="ECO:0000318"/>
    <property type="project" value="GO_Central"/>
</dbReference>
<evidence type="ECO:0000256" key="1">
    <source>
        <dbReference type="ARBA" id="ARBA00004120"/>
    </source>
</evidence>
<evidence type="ECO:0000256" key="10">
    <source>
        <dbReference type="ARBA" id="ARBA00023017"/>
    </source>
</evidence>
<dbReference type="OMA" id="FWEIAQG"/>
<name>A0A1Y1I0A7_KLENI</name>
<dbReference type="InterPro" id="IPR027417">
    <property type="entry name" value="P-loop_NTPase"/>
</dbReference>
<protein>
    <recommendedName>
        <fullName evidence="5">Cytoplasmic dynein 2 light intermediate chain 1</fullName>
    </recommendedName>
</protein>
<evidence type="ECO:0000256" key="4">
    <source>
        <dbReference type="ARBA" id="ARBA00006831"/>
    </source>
</evidence>
<evidence type="ECO:0000256" key="15">
    <source>
        <dbReference type="SAM" id="MobiDB-lite"/>
    </source>
</evidence>
<evidence type="ECO:0000256" key="9">
    <source>
        <dbReference type="ARBA" id="ARBA00022794"/>
    </source>
</evidence>
<dbReference type="GO" id="GO:0036064">
    <property type="term" value="C:ciliary basal body"/>
    <property type="evidence" value="ECO:0000318"/>
    <property type="project" value="GO_Central"/>
</dbReference>
<keyword evidence="6" id="KW-0217">Developmental protein</keyword>
<comment type="similarity">
    <text evidence="4">Belongs to the dynein light intermediate chain family.</text>
</comment>
<evidence type="ECO:0000256" key="11">
    <source>
        <dbReference type="ARBA" id="ARBA00023069"/>
    </source>
</evidence>
<organism evidence="16 17">
    <name type="scientific">Klebsormidium nitens</name>
    <name type="common">Green alga</name>
    <name type="synonym">Ulothrix nitens</name>
    <dbReference type="NCBI Taxonomy" id="105231"/>
    <lineage>
        <taxon>Eukaryota</taxon>
        <taxon>Viridiplantae</taxon>
        <taxon>Streptophyta</taxon>
        <taxon>Klebsormidiophyceae</taxon>
        <taxon>Klebsormidiales</taxon>
        <taxon>Klebsormidiaceae</taxon>
        <taxon>Klebsormidium</taxon>
    </lineage>
</organism>
<keyword evidence="10" id="KW-0243">Dynein</keyword>
<dbReference type="InterPro" id="IPR040045">
    <property type="entry name" value="DYNC2LI1"/>
</dbReference>
<evidence type="ECO:0000256" key="14">
    <source>
        <dbReference type="ARBA" id="ARBA00023273"/>
    </source>
</evidence>
<dbReference type="Gene3D" id="3.40.50.300">
    <property type="entry name" value="P-loop containing nucleotide triphosphate hydrolases"/>
    <property type="match status" value="1"/>
</dbReference>
<dbReference type="AlphaFoldDB" id="A0A1Y1I0A7"/>
<sequence length="386" mass="41801">MAPAIAGASGGGDAQQKKDIWSLILEQKKGAGKARGAGDLPDSHVYFVGAVRGGKSTLVSRFLNPDKEEEPRPGQGLEYTFARRSSAAAIDKKDTAHLWELSGGPALSKQLADGKHAFLPITAIPTAVVVIVLDLSNPSGVLDTLTCWLNKTQERLDTCYRLLERKGSKLPEQLRARAKQRFGSEHEDADAVQHSGVPIVIVGAKYDAFMNADPEVRKVMARTLRYIAHSRGASLIYTGGLGPQPPASSQPEEAVRMRATSKAALNALRTVLNHYVFRTAPLKIVEVDHTRALCIPAGADRFREIGRPKGGSSSADLQAGLSEWRAIHTAVFPPPPPEVTEPQWKLDRDKYAEPEVDSVLMQLQAGDRKAEAEGQEESSKGVPVQR</sequence>
<comment type="subcellular location">
    <subcellularLocation>
        <location evidence="3">Cytoplasm</location>
        <location evidence="3">Cytoskeleton</location>
        <location evidence="3">Cilium axoneme</location>
    </subcellularLocation>
    <subcellularLocation>
        <location evidence="1">Cytoplasm</location>
        <location evidence="1">Cytoskeleton</location>
        <location evidence="1">Cilium basal body</location>
    </subcellularLocation>
    <subcellularLocation>
        <location evidence="2">Cytoplasm</location>
        <location evidence="2">Cytoskeleton</location>
        <location evidence="2">Microtubule organizing center</location>
        <location evidence="2">Centrosome</location>
    </subcellularLocation>
</comment>
<dbReference type="SUPFAM" id="SSF52540">
    <property type="entry name" value="P-loop containing nucleoside triphosphate hydrolases"/>
    <property type="match status" value="1"/>
</dbReference>
<gene>
    <name evidence="16" type="ORF">KFL_001850200</name>
</gene>
<keyword evidence="8" id="KW-0493">Microtubule</keyword>
<dbReference type="OrthoDB" id="10263060at2759"/>
<keyword evidence="9" id="KW-0970">Cilium biogenesis/degradation</keyword>
<reference evidence="16 17" key="1">
    <citation type="journal article" date="2014" name="Nat. Commun.">
        <title>Klebsormidium flaccidum genome reveals primary factors for plant terrestrial adaptation.</title>
        <authorList>
            <person name="Hori K."/>
            <person name="Maruyama F."/>
            <person name="Fujisawa T."/>
            <person name="Togashi T."/>
            <person name="Yamamoto N."/>
            <person name="Seo M."/>
            <person name="Sato S."/>
            <person name="Yamada T."/>
            <person name="Mori H."/>
            <person name="Tajima N."/>
            <person name="Moriyama T."/>
            <person name="Ikeuchi M."/>
            <person name="Watanabe M."/>
            <person name="Wada H."/>
            <person name="Kobayashi K."/>
            <person name="Saito M."/>
            <person name="Masuda T."/>
            <person name="Sasaki-Sekimoto Y."/>
            <person name="Mashiguchi K."/>
            <person name="Awai K."/>
            <person name="Shimojima M."/>
            <person name="Masuda S."/>
            <person name="Iwai M."/>
            <person name="Nobusawa T."/>
            <person name="Narise T."/>
            <person name="Kondo S."/>
            <person name="Saito H."/>
            <person name="Sato R."/>
            <person name="Murakawa M."/>
            <person name="Ihara Y."/>
            <person name="Oshima-Yamada Y."/>
            <person name="Ohtaka K."/>
            <person name="Satoh M."/>
            <person name="Sonobe K."/>
            <person name="Ishii M."/>
            <person name="Ohtani R."/>
            <person name="Kanamori-Sato M."/>
            <person name="Honoki R."/>
            <person name="Miyazaki D."/>
            <person name="Mochizuki H."/>
            <person name="Umetsu J."/>
            <person name="Higashi K."/>
            <person name="Shibata D."/>
            <person name="Kamiya Y."/>
            <person name="Sato N."/>
            <person name="Nakamura Y."/>
            <person name="Tabata S."/>
            <person name="Ida S."/>
            <person name="Kurokawa K."/>
            <person name="Ohta H."/>
        </authorList>
    </citation>
    <scope>NUCLEOTIDE SEQUENCE [LARGE SCALE GENOMIC DNA]</scope>
    <source>
        <strain evidence="16 17">NIES-2285</strain>
    </source>
</reference>
<dbReference type="EMBL" id="DF237134">
    <property type="protein sequence ID" value="GAQ84345.1"/>
    <property type="molecule type" value="Genomic_DNA"/>
</dbReference>
<evidence type="ECO:0000256" key="3">
    <source>
        <dbReference type="ARBA" id="ARBA00004430"/>
    </source>
</evidence>
<evidence type="ECO:0000256" key="5">
    <source>
        <dbReference type="ARBA" id="ARBA00018863"/>
    </source>
</evidence>
<evidence type="ECO:0000256" key="12">
    <source>
        <dbReference type="ARBA" id="ARBA00023175"/>
    </source>
</evidence>
<dbReference type="PANTHER" id="PTHR13236:SF0">
    <property type="entry name" value="CYTOPLASMIC DYNEIN 2 LIGHT INTERMEDIATE CHAIN 1"/>
    <property type="match status" value="1"/>
</dbReference>
<accession>A0A1Y1I0A7</accession>
<proteinExistence type="inferred from homology"/>
<dbReference type="Pfam" id="PF05783">
    <property type="entry name" value="DLIC"/>
    <property type="match status" value="1"/>
</dbReference>